<comment type="catalytic activity">
    <reaction evidence="5 6">
        <text>octanoyl-[ACP] + L-lysyl-[protein] = N(6)-octanoyl-L-lysyl-[protein] + holo-[ACP] + H(+)</text>
        <dbReference type="Rhea" id="RHEA:17665"/>
        <dbReference type="Rhea" id="RHEA-COMP:9636"/>
        <dbReference type="Rhea" id="RHEA-COMP:9685"/>
        <dbReference type="Rhea" id="RHEA-COMP:9752"/>
        <dbReference type="Rhea" id="RHEA-COMP:9928"/>
        <dbReference type="ChEBI" id="CHEBI:15378"/>
        <dbReference type="ChEBI" id="CHEBI:29969"/>
        <dbReference type="ChEBI" id="CHEBI:64479"/>
        <dbReference type="ChEBI" id="CHEBI:78463"/>
        <dbReference type="ChEBI" id="CHEBI:78809"/>
        <dbReference type="EC" id="2.3.1.181"/>
    </reaction>
</comment>
<proteinExistence type="inferred from homology"/>
<evidence type="ECO:0000259" key="10">
    <source>
        <dbReference type="PROSITE" id="PS51733"/>
    </source>
</evidence>
<evidence type="ECO:0000256" key="4">
    <source>
        <dbReference type="ARBA" id="ARBA00024732"/>
    </source>
</evidence>
<dbReference type="PANTHER" id="PTHR10993">
    <property type="entry name" value="OCTANOYLTRANSFERASE"/>
    <property type="match status" value="1"/>
</dbReference>
<keyword evidence="12" id="KW-1185">Reference proteome</keyword>
<keyword evidence="5" id="KW-0963">Cytoplasm</keyword>
<reference evidence="11 12" key="1">
    <citation type="submission" date="2017-06" db="EMBL/GenBank/DDBJ databases">
        <title>Draft genome sequence of anaerobic fermentative bacterium Anaeromicrobium sediminis DY2726D isolated from West Pacific Ocean sediments.</title>
        <authorList>
            <person name="Zeng X."/>
        </authorList>
    </citation>
    <scope>NUCLEOTIDE SEQUENCE [LARGE SCALE GENOMIC DNA]</scope>
    <source>
        <strain evidence="11 12">DY2726D</strain>
    </source>
</reference>
<dbReference type="AlphaFoldDB" id="A0A267MDV0"/>
<evidence type="ECO:0000256" key="6">
    <source>
        <dbReference type="PIRNR" id="PIRNR016262"/>
    </source>
</evidence>
<dbReference type="InterPro" id="IPR045864">
    <property type="entry name" value="aa-tRNA-synth_II/BPL/LPL"/>
</dbReference>
<dbReference type="OrthoDB" id="9787061at2"/>
<organism evidence="11 12">
    <name type="scientific">Anaeromicrobium sediminis</name>
    <dbReference type="NCBI Taxonomy" id="1478221"/>
    <lineage>
        <taxon>Bacteria</taxon>
        <taxon>Bacillati</taxon>
        <taxon>Bacillota</taxon>
        <taxon>Clostridia</taxon>
        <taxon>Peptostreptococcales</taxon>
        <taxon>Thermotaleaceae</taxon>
        <taxon>Anaeromicrobium</taxon>
    </lineage>
</organism>
<dbReference type="GO" id="GO:0009249">
    <property type="term" value="P:protein lipoylation"/>
    <property type="evidence" value="ECO:0007669"/>
    <property type="project" value="InterPro"/>
</dbReference>
<dbReference type="PROSITE" id="PS51733">
    <property type="entry name" value="BPL_LPL_CATALYTIC"/>
    <property type="match status" value="1"/>
</dbReference>
<dbReference type="CDD" id="cd16444">
    <property type="entry name" value="LipB"/>
    <property type="match status" value="1"/>
</dbReference>
<feature type="binding site" evidence="5 8">
    <location>
        <begin position="155"/>
        <end position="157"/>
    </location>
    <ligand>
        <name>substrate</name>
    </ligand>
</feature>
<accession>A0A267MDV0</accession>
<dbReference type="UniPathway" id="UPA00538">
    <property type="reaction ID" value="UER00592"/>
</dbReference>
<dbReference type="HAMAP" id="MF_00013">
    <property type="entry name" value="LipB"/>
    <property type="match status" value="1"/>
</dbReference>
<evidence type="ECO:0000313" key="12">
    <source>
        <dbReference type="Proteomes" id="UP000216024"/>
    </source>
</evidence>
<comment type="miscellaneous">
    <text evidence="5">In the reaction, the free carboxyl group of octanoic acid is attached via an amide linkage to the epsilon-amino group of a specific lysine residue of lipoyl domains of lipoate-dependent enzymes.</text>
</comment>
<comment type="pathway">
    <text evidence="1 5 6">Protein modification; protein lipoylation via endogenous pathway; protein N(6)-(lipoyl)lysine from octanoyl-[acyl-carrier-protein]: step 1/2.</text>
</comment>
<keyword evidence="2 5" id="KW-0808">Transferase</keyword>
<protein>
    <recommendedName>
        <fullName evidence="5 6">Octanoyltransferase</fullName>
        <ecNumber evidence="5 6">2.3.1.181</ecNumber>
    </recommendedName>
    <alternativeName>
        <fullName evidence="5">Lipoate-protein ligase B</fullName>
    </alternativeName>
    <alternativeName>
        <fullName evidence="5">Lipoyl/octanoyl transferase</fullName>
    </alternativeName>
    <alternativeName>
        <fullName evidence="5">Octanoyl-[acyl-carrier-protein]-protein N-octanoyltransferase</fullName>
    </alternativeName>
</protein>
<dbReference type="EMBL" id="NIBG01000023">
    <property type="protein sequence ID" value="PAB57726.1"/>
    <property type="molecule type" value="Genomic_DNA"/>
</dbReference>
<dbReference type="Gene3D" id="3.30.930.10">
    <property type="entry name" value="Bira Bifunctional Protein, Domain 2"/>
    <property type="match status" value="1"/>
</dbReference>
<comment type="similarity">
    <text evidence="5 6">Belongs to the LipB family.</text>
</comment>
<evidence type="ECO:0000313" key="11">
    <source>
        <dbReference type="EMBL" id="PAB57726.1"/>
    </source>
</evidence>
<comment type="caution">
    <text evidence="11">The sequence shown here is derived from an EMBL/GenBank/DDBJ whole genome shotgun (WGS) entry which is preliminary data.</text>
</comment>
<keyword evidence="3 5" id="KW-0012">Acyltransferase</keyword>
<dbReference type="Pfam" id="PF21948">
    <property type="entry name" value="LplA-B_cat"/>
    <property type="match status" value="1"/>
</dbReference>
<evidence type="ECO:0000256" key="2">
    <source>
        <dbReference type="ARBA" id="ARBA00022679"/>
    </source>
</evidence>
<dbReference type="InterPro" id="IPR004143">
    <property type="entry name" value="BPL_LPL_catalytic"/>
</dbReference>
<dbReference type="RefSeq" id="WP_095135131.1">
    <property type="nucleotide sequence ID" value="NZ_NIBG01000023.1"/>
</dbReference>
<dbReference type="InterPro" id="IPR000544">
    <property type="entry name" value="Octanoyltransferase"/>
</dbReference>
<dbReference type="PANTHER" id="PTHR10993:SF7">
    <property type="entry name" value="LIPOYLTRANSFERASE 2, MITOCHONDRIAL-RELATED"/>
    <property type="match status" value="1"/>
</dbReference>
<sequence length="216" mass="24468">MIDILDLGRCAYEEALNIQYDLLKKRQADEINDTLILVEHFPVITMGRRAEKGNILGSQQVLNENGIEVFESDRGGDVTYHGFGQIVGYPIFKLKGSRMGIRQFVRNIEDTFIKLLKAEYNINSNRHFKNTGVWVGDDKIVAIGLAVKRGVTMHGFALNVNTNLNHFNFIVPCGIQDKGVTSVKNIIGKEEDLEEVKDKVIKHFKEVFNKSMKDVL</sequence>
<name>A0A267MDV0_9FIRM</name>
<feature type="active site" description="Acyl-thioester intermediate" evidence="5 7">
    <location>
        <position position="173"/>
    </location>
</feature>
<evidence type="ECO:0000256" key="9">
    <source>
        <dbReference type="PIRSR" id="PIRSR016262-3"/>
    </source>
</evidence>
<dbReference type="PROSITE" id="PS01313">
    <property type="entry name" value="LIPB"/>
    <property type="match status" value="1"/>
</dbReference>
<evidence type="ECO:0000256" key="3">
    <source>
        <dbReference type="ARBA" id="ARBA00023315"/>
    </source>
</evidence>
<evidence type="ECO:0000256" key="7">
    <source>
        <dbReference type="PIRSR" id="PIRSR016262-1"/>
    </source>
</evidence>
<dbReference type="Proteomes" id="UP000216024">
    <property type="component" value="Unassembled WGS sequence"/>
</dbReference>
<evidence type="ECO:0000256" key="5">
    <source>
        <dbReference type="HAMAP-Rule" id="MF_00013"/>
    </source>
</evidence>
<dbReference type="EC" id="2.3.1.181" evidence="5 6"/>
<evidence type="ECO:0000256" key="8">
    <source>
        <dbReference type="PIRSR" id="PIRSR016262-2"/>
    </source>
</evidence>
<gene>
    <name evidence="5" type="primary">lipB</name>
    <name evidence="11" type="ORF">CCE28_18045</name>
</gene>
<feature type="site" description="Lowers pKa of active site Cys" evidence="5 9">
    <location>
        <position position="139"/>
    </location>
</feature>
<dbReference type="InterPro" id="IPR020605">
    <property type="entry name" value="Octanoyltransferase_CS"/>
</dbReference>
<dbReference type="SUPFAM" id="SSF55681">
    <property type="entry name" value="Class II aaRS and biotin synthetases"/>
    <property type="match status" value="1"/>
</dbReference>
<evidence type="ECO:0000256" key="1">
    <source>
        <dbReference type="ARBA" id="ARBA00004821"/>
    </source>
</evidence>
<dbReference type="NCBIfam" id="NF010925">
    <property type="entry name" value="PRK14345.1"/>
    <property type="match status" value="1"/>
</dbReference>
<dbReference type="PIRSF" id="PIRSF016262">
    <property type="entry name" value="LPLase"/>
    <property type="match status" value="1"/>
</dbReference>
<feature type="domain" description="BPL/LPL catalytic" evidence="10">
    <location>
        <begin position="29"/>
        <end position="212"/>
    </location>
</feature>
<dbReference type="GO" id="GO:0033819">
    <property type="term" value="F:lipoyl(octanoyl) transferase activity"/>
    <property type="evidence" value="ECO:0007669"/>
    <property type="project" value="UniProtKB-EC"/>
</dbReference>
<comment type="function">
    <text evidence="4 5 6">Catalyzes the transfer of endogenously produced octanoic acid from octanoyl-acyl-carrier-protein onto the lipoyl domains of lipoate-dependent enzymes. Lipoyl-ACP can also act as a substrate although octanoyl-ACP is likely to be the physiological substrate.</text>
</comment>
<dbReference type="NCBIfam" id="TIGR00214">
    <property type="entry name" value="lipB"/>
    <property type="match status" value="1"/>
</dbReference>
<dbReference type="GO" id="GO:0005737">
    <property type="term" value="C:cytoplasm"/>
    <property type="evidence" value="ECO:0007669"/>
    <property type="project" value="UniProtKB-SubCell"/>
</dbReference>
<feature type="binding site" evidence="5 8">
    <location>
        <begin position="74"/>
        <end position="81"/>
    </location>
    <ligand>
        <name>substrate</name>
    </ligand>
</feature>
<comment type="subcellular location">
    <subcellularLocation>
        <location evidence="5">Cytoplasm</location>
    </subcellularLocation>
</comment>
<feature type="binding site" evidence="5 8">
    <location>
        <begin position="142"/>
        <end position="144"/>
    </location>
    <ligand>
        <name>substrate</name>
    </ligand>
</feature>